<feature type="region of interest" description="Disordered" evidence="1">
    <location>
        <begin position="1"/>
        <end position="22"/>
    </location>
</feature>
<organism evidence="2 3">
    <name type="scientific">Pleurodeles waltl</name>
    <name type="common">Iberian ribbed newt</name>
    <dbReference type="NCBI Taxonomy" id="8319"/>
    <lineage>
        <taxon>Eukaryota</taxon>
        <taxon>Metazoa</taxon>
        <taxon>Chordata</taxon>
        <taxon>Craniata</taxon>
        <taxon>Vertebrata</taxon>
        <taxon>Euteleostomi</taxon>
        <taxon>Amphibia</taxon>
        <taxon>Batrachia</taxon>
        <taxon>Caudata</taxon>
        <taxon>Salamandroidea</taxon>
        <taxon>Salamandridae</taxon>
        <taxon>Pleurodelinae</taxon>
        <taxon>Pleurodeles</taxon>
    </lineage>
</organism>
<dbReference type="EMBL" id="JANPWB010000006">
    <property type="protein sequence ID" value="KAJ1174857.1"/>
    <property type="molecule type" value="Genomic_DNA"/>
</dbReference>
<comment type="caution">
    <text evidence="2">The sequence shown here is derived from an EMBL/GenBank/DDBJ whole genome shotgun (WGS) entry which is preliminary data.</text>
</comment>
<keyword evidence="3" id="KW-1185">Reference proteome</keyword>
<evidence type="ECO:0000313" key="2">
    <source>
        <dbReference type="EMBL" id="KAJ1174857.1"/>
    </source>
</evidence>
<protein>
    <submittedName>
        <fullName evidence="2">Uncharacterized protein</fullName>
    </submittedName>
</protein>
<sequence>MERAARVRQRQPLGPSAGVWTPRVPGEGWGPWRVSAPMGVAQLESVRRTRSWSPGPDLSGKCRARVGRWRTKFDPPALTGVA</sequence>
<dbReference type="AlphaFoldDB" id="A0AAV7TGB8"/>
<dbReference type="Proteomes" id="UP001066276">
    <property type="component" value="Chromosome 3_2"/>
</dbReference>
<accession>A0AAV7TGB8</accession>
<reference evidence="2" key="1">
    <citation type="journal article" date="2022" name="bioRxiv">
        <title>Sequencing and chromosome-scale assembly of the giantPleurodeles waltlgenome.</title>
        <authorList>
            <person name="Brown T."/>
            <person name="Elewa A."/>
            <person name="Iarovenko S."/>
            <person name="Subramanian E."/>
            <person name="Araus A.J."/>
            <person name="Petzold A."/>
            <person name="Susuki M."/>
            <person name="Suzuki K.-i.T."/>
            <person name="Hayashi T."/>
            <person name="Toyoda A."/>
            <person name="Oliveira C."/>
            <person name="Osipova E."/>
            <person name="Leigh N.D."/>
            <person name="Simon A."/>
            <person name="Yun M.H."/>
        </authorList>
    </citation>
    <scope>NUCLEOTIDE SEQUENCE</scope>
    <source>
        <strain evidence="2">20211129_DDA</strain>
        <tissue evidence="2">Liver</tissue>
    </source>
</reference>
<proteinExistence type="predicted"/>
<evidence type="ECO:0000256" key="1">
    <source>
        <dbReference type="SAM" id="MobiDB-lite"/>
    </source>
</evidence>
<evidence type="ECO:0000313" key="3">
    <source>
        <dbReference type="Proteomes" id="UP001066276"/>
    </source>
</evidence>
<name>A0AAV7TGB8_PLEWA</name>
<gene>
    <name evidence="2" type="ORF">NDU88_000148</name>
</gene>